<evidence type="ECO:0000256" key="1">
    <source>
        <dbReference type="SAM" id="MobiDB-lite"/>
    </source>
</evidence>
<protein>
    <submittedName>
        <fullName evidence="2">Phosphoribosyl 1,2-cyclic phosphodiesterase</fullName>
    </submittedName>
</protein>
<comment type="caution">
    <text evidence="2">The sequence shown here is derived from an EMBL/GenBank/DDBJ whole genome shotgun (WGS) entry which is preliminary data.</text>
</comment>
<keyword evidence="3" id="KW-1185">Reference proteome</keyword>
<reference evidence="2 3" key="1">
    <citation type="submission" date="2023-07" db="EMBL/GenBank/DDBJ databases">
        <title>Sorghum-associated microbial communities from plants grown in Nebraska, USA.</title>
        <authorList>
            <person name="Schachtman D."/>
        </authorList>
    </citation>
    <scope>NUCLEOTIDE SEQUENCE [LARGE SCALE GENOMIC DNA]</scope>
    <source>
        <strain evidence="2 3">BE313</strain>
    </source>
</reference>
<dbReference type="RefSeq" id="WP_310374679.1">
    <property type="nucleotide sequence ID" value="NZ_JAVDXT010000003.1"/>
</dbReference>
<gene>
    <name evidence="2" type="ORF">J2X19_003180</name>
</gene>
<dbReference type="Proteomes" id="UP001180487">
    <property type="component" value="Unassembled WGS sequence"/>
</dbReference>
<evidence type="ECO:0000313" key="2">
    <source>
        <dbReference type="EMBL" id="MDR7378486.1"/>
    </source>
</evidence>
<organism evidence="2 3">
    <name type="scientific">Rhodoferax ferrireducens</name>
    <dbReference type="NCBI Taxonomy" id="192843"/>
    <lineage>
        <taxon>Bacteria</taxon>
        <taxon>Pseudomonadati</taxon>
        <taxon>Pseudomonadota</taxon>
        <taxon>Betaproteobacteria</taxon>
        <taxon>Burkholderiales</taxon>
        <taxon>Comamonadaceae</taxon>
        <taxon>Rhodoferax</taxon>
    </lineage>
</organism>
<feature type="compositionally biased region" description="Low complexity" evidence="1">
    <location>
        <begin position="47"/>
        <end position="60"/>
    </location>
</feature>
<dbReference type="EMBL" id="JAVDXT010000003">
    <property type="protein sequence ID" value="MDR7378486.1"/>
    <property type="molecule type" value="Genomic_DNA"/>
</dbReference>
<accession>A0ABU2CAY3</accession>
<name>A0ABU2CAY3_9BURK</name>
<feature type="region of interest" description="Disordered" evidence="1">
    <location>
        <begin position="46"/>
        <end position="77"/>
    </location>
</feature>
<sequence>MSLFRLSLDELHEPLAFGFTDDHADHMADAGSTTSALKRRLEIQEKSGSSAYSTSTSTSSYLFNSKPVYPSSNRCRA</sequence>
<evidence type="ECO:0000313" key="3">
    <source>
        <dbReference type="Proteomes" id="UP001180487"/>
    </source>
</evidence>
<proteinExistence type="predicted"/>